<evidence type="ECO:0000313" key="4">
    <source>
        <dbReference type="Proteomes" id="UP000224871"/>
    </source>
</evidence>
<dbReference type="EMBL" id="NIBU01000049">
    <property type="protein sequence ID" value="PHM30987.1"/>
    <property type="molecule type" value="Genomic_DNA"/>
</dbReference>
<organism evidence="2 3">
    <name type="scientific">Xenorhabdus innexi</name>
    <dbReference type="NCBI Taxonomy" id="290109"/>
    <lineage>
        <taxon>Bacteria</taxon>
        <taxon>Pseudomonadati</taxon>
        <taxon>Pseudomonadota</taxon>
        <taxon>Gammaproteobacteria</taxon>
        <taxon>Enterobacterales</taxon>
        <taxon>Morganellaceae</taxon>
        <taxon>Xenorhabdus</taxon>
    </lineage>
</organism>
<dbReference type="Proteomes" id="UP000196435">
    <property type="component" value="Unassembled WGS sequence"/>
</dbReference>
<proteinExistence type="predicted"/>
<reference evidence="1 4" key="3">
    <citation type="journal article" date="2017" name="Nat. Microbiol.">
        <title>Natural product diversity associated with the nematode symbionts Photorhabdus and Xenorhabdus.</title>
        <authorList>
            <person name="Tobias N.J."/>
            <person name="Wolff H."/>
            <person name="Djahanschiri B."/>
            <person name="Grundmann F."/>
            <person name="Kronenwerth M."/>
            <person name="Shi Y.M."/>
            <person name="Simonyi S."/>
            <person name="Grun P."/>
            <person name="Shapiro-Ilan D."/>
            <person name="Pidot S.J."/>
            <person name="Stinear T.P."/>
            <person name="Ebersberger I."/>
            <person name="Bode H.B."/>
        </authorList>
    </citation>
    <scope>NUCLEOTIDE SEQUENCE [LARGE SCALE GENOMIC DNA]</scope>
    <source>
        <strain evidence="1 4">DSM 16336</strain>
    </source>
</reference>
<reference evidence="2" key="1">
    <citation type="submission" date="2016-12" db="EMBL/GenBank/DDBJ databases">
        <authorList>
            <person name="Song W.-J."/>
            <person name="Kurnit D.M."/>
        </authorList>
    </citation>
    <scope>NUCLEOTIDE SEQUENCE [LARGE SCALE GENOMIC DNA]</scope>
    <source>
        <strain evidence="2">HGB1681</strain>
    </source>
</reference>
<evidence type="ECO:0000313" key="3">
    <source>
        <dbReference type="Proteomes" id="UP000196435"/>
    </source>
</evidence>
<dbReference type="Pfam" id="PF05526">
    <property type="entry name" value="R_equi_Vir"/>
    <property type="match status" value="1"/>
</dbReference>
<protein>
    <submittedName>
        <fullName evidence="2">Uncharacterized protein</fullName>
    </submittedName>
</protein>
<keyword evidence="4" id="KW-1185">Reference proteome</keyword>
<reference evidence="3" key="2">
    <citation type="submission" date="2016-12" db="EMBL/GenBank/DDBJ databases">
        <authorList>
            <person name="Gaudriault S."/>
        </authorList>
    </citation>
    <scope>NUCLEOTIDE SEQUENCE [LARGE SCALE GENOMIC DNA]</scope>
    <source>
        <strain evidence="3">HGB1681 (deposited as PTA-6826 in the American Type Culture Collection)</strain>
    </source>
</reference>
<dbReference type="RefSeq" id="WP_086956314.1">
    <property type="nucleotide sequence ID" value="NZ_CAWNQC010000247.1"/>
</dbReference>
<evidence type="ECO:0000313" key="1">
    <source>
        <dbReference type="EMBL" id="PHM30987.1"/>
    </source>
</evidence>
<name>A0A1N6MW40_9GAMM</name>
<accession>A0A1N6MW40</accession>
<sequence length="146" mass="16373">MSEENKVNIKTIEDLKKHTKGKWAPDLIDKVVKEITSLGIETYNATTEVHSSISSLHFDVSLDDDDKVFKGDSRGLTFSSVGISVGTIFTNNLAKLYSDTTVFYFTGFPKYLTLYFFDKHHSLCGRFRGTPLSFVPDFGCGAGLWR</sequence>
<dbReference type="EMBL" id="FTLG01000083">
    <property type="protein sequence ID" value="SIP73103.1"/>
    <property type="molecule type" value="Genomic_DNA"/>
</dbReference>
<evidence type="ECO:0000313" key="2">
    <source>
        <dbReference type="EMBL" id="SIP73103.1"/>
    </source>
</evidence>
<dbReference type="AlphaFoldDB" id="A0A1N6MW40"/>
<dbReference type="InterPro" id="IPR008810">
    <property type="entry name" value="R_equi_Vir"/>
</dbReference>
<dbReference type="Gene3D" id="2.40.128.480">
    <property type="entry name" value="Rhodococcus equi virulence-associated protein"/>
    <property type="match status" value="1"/>
</dbReference>
<dbReference type="InterPro" id="IPR038625">
    <property type="entry name" value="R_equi_Vir_sf"/>
</dbReference>
<dbReference type="Proteomes" id="UP000224871">
    <property type="component" value="Unassembled WGS sequence"/>
</dbReference>
<gene>
    <name evidence="1" type="ORF">Xinn_03172</name>
    <name evidence="2" type="ORF">XIS1_1730020</name>
</gene>